<keyword evidence="1" id="KW-0812">Transmembrane</keyword>
<comment type="caution">
    <text evidence="2">The sequence shown here is derived from an EMBL/GenBank/DDBJ whole genome shotgun (WGS) entry which is preliminary data.</text>
</comment>
<dbReference type="EMBL" id="JAGEUA010000005">
    <property type="protein sequence ID" value="KAL0978135.1"/>
    <property type="molecule type" value="Genomic_DNA"/>
</dbReference>
<dbReference type="Proteomes" id="UP001557470">
    <property type="component" value="Unassembled WGS sequence"/>
</dbReference>
<reference evidence="2 3" key="1">
    <citation type="submission" date="2024-06" db="EMBL/GenBank/DDBJ databases">
        <authorList>
            <person name="Pan Q."/>
            <person name="Wen M."/>
            <person name="Jouanno E."/>
            <person name="Zahm M."/>
            <person name="Klopp C."/>
            <person name="Cabau C."/>
            <person name="Louis A."/>
            <person name="Berthelot C."/>
            <person name="Parey E."/>
            <person name="Roest Crollius H."/>
            <person name="Montfort J."/>
            <person name="Robinson-Rechavi M."/>
            <person name="Bouchez O."/>
            <person name="Lampietro C."/>
            <person name="Lopez Roques C."/>
            <person name="Donnadieu C."/>
            <person name="Postlethwait J."/>
            <person name="Bobe J."/>
            <person name="Verreycken H."/>
            <person name="Guiguen Y."/>
        </authorList>
    </citation>
    <scope>NUCLEOTIDE SEQUENCE [LARGE SCALE GENOMIC DNA]</scope>
    <source>
        <strain evidence="2">Up_M1</strain>
        <tissue evidence="2">Testis</tissue>
    </source>
</reference>
<organism evidence="2 3">
    <name type="scientific">Umbra pygmaea</name>
    <name type="common">Eastern mudminnow</name>
    <dbReference type="NCBI Taxonomy" id="75934"/>
    <lineage>
        <taxon>Eukaryota</taxon>
        <taxon>Metazoa</taxon>
        <taxon>Chordata</taxon>
        <taxon>Craniata</taxon>
        <taxon>Vertebrata</taxon>
        <taxon>Euteleostomi</taxon>
        <taxon>Actinopterygii</taxon>
        <taxon>Neopterygii</taxon>
        <taxon>Teleostei</taxon>
        <taxon>Protacanthopterygii</taxon>
        <taxon>Esociformes</taxon>
        <taxon>Umbridae</taxon>
        <taxon>Umbra</taxon>
    </lineage>
</organism>
<dbReference type="AlphaFoldDB" id="A0ABD0WNI9"/>
<protein>
    <submittedName>
        <fullName evidence="2">Uncharacterized protein</fullName>
    </submittedName>
</protein>
<sequence>MMAFSSRQVVYGVFKLFIISFFQQTLCERHAISLSSSQRLWEDGNGSKIRSVSSNLTSNQQARLHPGVIAAVIFVAFAAILAAVLIIRKYCFPRSEATYRYSVLRQIEADGSGGTEEDDGKGQFTLGVDSDEEMLERIIN</sequence>
<feature type="transmembrane region" description="Helical" evidence="1">
    <location>
        <begin position="68"/>
        <end position="87"/>
    </location>
</feature>
<evidence type="ECO:0000313" key="2">
    <source>
        <dbReference type="EMBL" id="KAL0978135.1"/>
    </source>
</evidence>
<keyword evidence="1" id="KW-1133">Transmembrane helix</keyword>
<keyword evidence="3" id="KW-1185">Reference proteome</keyword>
<evidence type="ECO:0000313" key="3">
    <source>
        <dbReference type="Proteomes" id="UP001557470"/>
    </source>
</evidence>
<name>A0ABD0WNI9_UMBPY</name>
<proteinExistence type="predicted"/>
<accession>A0ABD0WNI9</accession>
<evidence type="ECO:0000256" key="1">
    <source>
        <dbReference type="SAM" id="Phobius"/>
    </source>
</evidence>
<gene>
    <name evidence="2" type="ORF">UPYG_G00166600</name>
</gene>
<keyword evidence="1" id="KW-0472">Membrane</keyword>